<accession>U6MD58</accession>
<organism evidence="4 5">
    <name type="scientific">Eimeria maxima</name>
    <name type="common">Coccidian parasite</name>
    <dbReference type="NCBI Taxonomy" id="5804"/>
    <lineage>
        <taxon>Eukaryota</taxon>
        <taxon>Sar</taxon>
        <taxon>Alveolata</taxon>
        <taxon>Apicomplexa</taxon>
        <taxon>Conoidasida</taxon>
        <taxon>Coccidia</taxon>
        <taxon>Eucoccidiorida</taxon>
        <taxon>Eimeriorina</taxon>
        <taxon>Eimeriidae</taxon>
        <taxon>Eimeria</taxon>
    </lineage>
</organism>
<name>U6MD58_EIMMA</name>
<dbReference type="Gene3D" id="3.30.70.330">
    <property type="match status" value="1"/>
</dbReference>
<evidence type="ECO:0000313" key="5">
    <source>
        <dbReference type="Proteomes" id="UP000030763"/>
    </source>
</evidence>
<dbReference type="InterPro" id="IPR048995">
    <property type="entry name" value="STL11/RBM22-like_N"/>
</dbReference>
<dbReference type="GO" id="GO:0071006">
    <property type="term" value="C:U2-type catalytic step 1 spliceosome"/>
    <property type="evidence" value="ECO:0007669"/>
    <property type="project" value="TreeGrafter"/>
</dbReference>
<protein>
    <submittedName>
        <fullName evidence="4">RRM / zinc finger (CCCH type) domain-containing protein, putative</fullName>
    </submittedName>
</protein>
<feature type="compositionally biased region" description="Low complexity" evidence="2">
    <location>
        <begin position="208"/>
        <end position="241"/>
    </location>
</feature>
<dbReference type="OrthoDB" id="346523at2759"/>
<dbReference type="GeneID" id="25338683"/>
<dbReference type="Proteomes" id="UP000030763">
    <property type="component" value="Unassembled WGS sequence"/>
</dbReference>
<dbReference type="EMBL" id="HG722306">
    <property type="protein sequence ID" value="CDJ61971.1"/>
    <property type="molecule type" value="Genomic_DNA"/>
</dbReference>
<dbReference type="PANTHER" id="PTHR14089:SF6">
    <property type="entry name" value="PRE-MRNA-SPLICING FACTOR RBM22"/>
    <property type="match status" value="1"/>
</dbReference>
<feature type="domain" description="STL11/RBM22-like N-terminal" evidence="3">
    <location>
        <begin position="26"/>
        <end position="107"/>
    </location>
</feature>
<dbReference type="GO" id="GO:0071007">
    <property type="term" value="C:U2-type catalytic step 2 spliceosome"/>
    <property type="evidence" value="ECO:0007669"/>
    <property type="project" value="TreeGrafter"/>
</dbReference>
<dbReference type="InterPro" id="IPR035979">
    <property type="entry name" value="RBD_domain_sf"/>
</dbReference>
<dbReference type="AlphaFoldDB" id="U6MD58"/>
<dbReference type="Pfam" id="PF21369">
    <property type="entry name" value="STL11_N"/>
    <property type="match status" value="1"/>
</dbReference>
<sequence length="295" mass="31950">MYSQEKSGFGIVSDYKGTSREDSDIPILCETCLGENPYLRIQRDRNGKQCHICTRAYTGFRWKPGPRARYKCTVVCQQCARLKNVCQTCLFDLEYGLPVQVRDKIMGECKRGQECPYLHQELYNDPALADQNIRDRYIGQDDPVAAKILRIAANKIEEETGEGDNNNNNNNNNNITTIYIGGIKETVKETDLIKKFNSYGDILAARPQQQQQQEQQDGGADGSGSSSSSSSSSAAAAAAAAVPDGFLAPPMPGLPPLPLPAGMAPPPPAAAAAAAAAAGAPYRSMLPFEAELSKR</sequence>
<dbReference type="GO" id="GO:0017070">
    <property type="term" value="F:U6 snRNA binding"/>
    <property type="evidence" value="ECO:0007669"/>
    <property type="project" value="TreeGrafter"/>
</dbReference>
<keyword evidence="1" id="KW-0694">RNA-binding</keyword>
<dbReference type="InterPro" id="IPR012677">
    <property type="entry name" value="Nucleotide-bd_a/b_plait_sf"/>
</dbReference>
<feature type="compositionally biased region" description="Pro residues" evidence="2">
    <location>
        <begin position="249"/>
        <end position="269"/>
    </location>
</feature>
<evidence type="ECO:0000256" key="2">
    <source>
        <dbReference type="SAM" id="MobiDB-lite"/>
    </source>
</evidence>
<gene>
    <name evidence="4" type="ORF">EMWEY_00046970</name>
</gene>
<keyword evidence="5" id="KW-1185">Reference proteome</keyword>
<dbReference type="GO" id="GO:0036002">
    <property type="term" value="F:pre-mRNA binding"/>
    <property type="evidence" value="ECO:0007669"/>
    <property type="project" value="TreeGrafter"/>
</dbReference>
<dbReference type="VEuPathDB" id="ToxoDB:EMWEY_00046970"/>
<evidence type="ECO:0000259" key="3">
    <source>
        <dbReference type="Pfam" id="PF21369"/>
    </source>
</evidence>
<dbReference type="GO" id="GO:0000974">
    <property type="term" value="C:Prp19 complex"/>
    <property type="evidence" value="ECO:0007669"/>
    <property type="project" value="TreeGrafter"/>
</dbReference>
<evidence type="ECO:0000313" key="4">
    <source>
        <dbReference type="EMBL" id="CDJ61971.1"/>
    </source>
</evidence>
<reference evidence="4" key="2">
    <citation type="submission" date="2013-10" db="EMBL/GenBank/DDBJ databases">
        <authorList>
            <person name="Aslett M."/>
        </authorList>
    </citation>
    <scope>NUCLEOTIDE SEQUENCE [LARGE SCALE GENOMIC DNA]</scope>
    <source>
        <strain evidence="4">Weybridge</strain>
    </source>
</reference>
<evidence type="ECO:0000256" key="1">
    <source>
        <dbReference type="ARBA" id="ARBA00022884"/>
    </source>
</evidence>
<dbReference type="PANTHER" id="PTHR14089">
    <property type="entry name" value="PRE-MRNA-SPLICING FACTOR RBM22"/>
    <property type="match status" value="1"/>
</dbReference>
<feature type="region of interest" description="Disordered" evidence="2">
    <location>
        <begin position="206"/>
        <end position="270"/>
    </location>
</feature>
<dbReference type="SUPFAM" id="SSF54928">
    <property type="entry name" value="RNA-binding domain, RBD"/>
    <property type="match status" value="1"/>
</dbReference>
<proteinExistence type="predicted"/>
<reference evidence="4" key="1">
    <citation type="submission" date="2013-10" db="EMBL/GenBank/DDBJ databases">
        <title>Genomic analysis of the causative agents of coccidiosis in chickens.</title>
        <authorList>
            <person name="Reid A.J."/>
            <person name="Blake D."/>
            <person name="Billington K."/>
            <person name="Browne H."/>
            <person name="Dunn M."/>
            <person name="Hung S."/>
            <person name="Kawahara F."/>
            <person name="Miranda-Saavedra D."/>
            <person name="Mourier T."/>
            <person name="Nagra H."/>
            <person name="Otto T.D."/>
            <person name="Rawlings N."/>
            <person name="Sanchez A."/>
            <person name="Sanders M."/>
            <person name="Subramaniam C."/>
            <person name="Tay Y."/>
            <person name="Dear P."/>
            <person name="Doerig C."/>
            <person name="Gruber A."/>
            <person name="Parkinson J."/>
            <person name="Shirley M."/>
            <person name="Wan K.L."/>
            <person name="Berriman M."/>
            <person name="Tomley F."/>
            <person name="Pain A."/>
        </authorList>
    </citation>
    <scope>NUCLEOTIDE SEQUENCE [LARGE SCALE GENOMIC DNA]</scope>
    <source>
        <strain evidence="4">Weybridge</strain>
    </source>
</reference>
<dbReference type="RefSeq" id="XP_013338621.1">
    <property type="nucleotide sequence ID" value="XM_013483167.1"/>
</dbReference>
<dbReference type="InterPro" id="IPR039171">
    <property type="entry name" value="Cwc2/Slt11"/>
</dbReference>